<accession>A0A3M7KUC3</accession>
<dbReference type="SUPFAM" id="SSF82185">
    <property type="entry name" value="Histone H3 K4-specific methyltransferase SET7/9 N-terminal domain"/>
    <property type="match status" value="1"/>
</dbReference>
<keyword evidence="4 6" id="KW-0863">Zinc-finger</keyword>
<dbReference type="SMART" id="SM00698">
    <property type="entry name" value="MORN"/>
    <property type="match status" value="3"/>
</dbReference>
<feature type="transmembrane region" description="Helical" evidence="8">
    <location>
        <begin position="432"/>
        <end position="454"/>
    </location>
</feature>
<name>A0A3M7KUC3_AUXPR</name>
<dbReference type="GO" id="GO:0004222">
    <property type="term" value="F:metalloendopeptidase activity"/>
    <property type="evidence" value="ECO:0007669"/>
    <property type="project" value="InterPro"/>
</dbReference>
<dbReference type="Pfam" id="PF09768">
    <property type="entry name" value="Peptidase_M76"/>
    <property type="match status" value="1"/>
</dbReference>
<sequence>MAQPEALRILRELQSRPDNKVCVDCDTKNPQWASVSYGIFMCLECSGKHRGLGVHISFVRSVTMDAWNPDQLKRMQLGGNGACNAFLGKYGVTKHTDIREKYNSQAAEFYREKIKAELNGQAYTPPSPAEARAAAPPRPPLPSSASGTLRRGEGSSGNVASRGMGAGWDSWDEPQESSGTGSGGRPGSRGGSFSNGSGAGNYSSSALAASAASKDTFFARRVAENAGRPSDLPPSQGGKYVGFGSTPGPQPGAGGERGVEDMTQLLSKGLSGLGSLASAAAATAREKAVVAQARLQEAGIQDQTQAAAERAREVGSRGWGFLKSAYASAASSLEATAAANGYRVDLGARRVAASASSPALGGGAHAGAGYGPVGGGYRPASAADDEVALRFVSQITLPSLILHTLGGRVTLSFCGEDQLGIFLMKWLVELRFASVALCLPTGPVLLAIPLLGLLAGPPALAVGLTLAALDAVLLRTLGFAALSRAGNALPEALYHDDGGKYRGELSGALKDGFGVYRYASGAQYQGEWRDNVKSGRGIYRYKSGAAYAGEWQAGVPEGRGIRTSASGKAQSGIWKGGKLSQRTEPEECALAVATAAQAASAAKKVEVGGFSPGAALRSLLSTPALLAVGVVGAFWLAGKPLSPSAPDLVKLTALRTLPWFAVGALACLRWNEQAAGIVGPLLLVGMSGPPQELLAFCRRLRTEEGMAAGLIRAGSLLAVPLLAGTALACRLLPAGSLAWGLLAAAGLGGLAAALASNALRVPGTQRQPPERIRMVGASGSSPSASGSGGAQSSMTEPSENPEWPGTTADVGEMMVDRAVTRNAFVKFMMQKMQEVDNALTHELIHAYDHCRAASLDWASLEHHACSEIRAASLSGDCNYRMEVMRGNFSLQKQHQVCVRRRAELSVGMNPHCRGPGEAAAAVDAVFDRCFRDTAPFDRRP</sequence>
<dbReference type="InterPro" id="IPR037278">
    <property type="entry name" value="ARFGAP/RecO"/>
</dbReference>
<comment type="caution">
    <text evidence="10">The sequence shown here is derived from an EMBL/GenBank/DDBJ whole genome shotgun (WGS) entry which is preliminary data.</text>
</comment>
<proteinExistence type="predicted"/>
<feature type="transmembrane region" description="Helical" evidence="8">
    <location>
        <begin position="619"/>
        <end position="637"/>
    </location>
</feature>
<keyword evidence="2" id="KW-0479">Metal-binding</keyword>
<dbReference type="Proteomes" id="UP000279271">
    <property type="component" value="Unassembled WGS sequence"/>
</dbReference>
<feature type="transmembrane region" description="Helical" evidence="8">
    <location>
        <begin position="705"/>
        <end position="727"/>
    </location>
</feature>
<keyword evidence="1" id="KW-0343">GTPase activation</keyword>
<gene>
    <name evidence="10" type="ORF">APUTEX25_000835</name>
</gene>
<dbReference type="PANTHER" id="PTHR47021:SF4">
    <property type="entry name" value="ADP-RIBOSYLATION FACTOR GTPASE-ACTIVATING PROTEIN AGD6-RELATED"/>
    <property type="match status" value="1"/>
</dbReference>
<dbReference type="GO" id="GO:0008270">
    <property type="term" value="F:zinc ion binding"/>
    <property type="evidence" value="ECO:0007669"/>
    <property type="project" value="UniProtKB-KW"/>
</dbReference>
<keyword evidence="8" id="KW-0472">Membrane</keyword>
<evidence type="ECO:0000313" key="10">
    <source>
        <dbReference type="EMBL" id="RMZ52716.1"/>
    </source>
</evidence>
<dbReference type="Gene3D" id="1.10.220.150">
    <property type="entry name" value="Arf GTPase activating protein"/>
    <property type="match status" value="1"/>
</dbReference>
<dbReference type="SMART" id="SM00105">
    <property type="entry name" value="ArfGap"/>
    <property type="match status" value="1"/>
</dbReference>
<evidence type="ECO:0000256" key="6">
    <source>
        <dbReference type="PROSITE-ProRule" id="PRU00288"/>
    </source>
</evidence>
<feature type="transmembrane region" description="Helical" evidence="8">
    <location>
        <begin position="657"/>
        <end position="684"/>
    </location>
</feature>
<feature type="region of interest" description="Disordered" evidence="7">
    <location>
        <begin position="121"/>
        <end position="203"/>
    </location>
</feature>
<dbReference type="InterPro" id="IPR001164">
    <property type="entry name" value="ArfGAP_dom"/>
</dbReference>
<keyword evidence="3" id="KW-0677">Repeat</keyword>
<feature type="region of interest" description="Disordered" evidence="7">
    <location>
        <begin position="762"/>
        <end position="808"/>
    </location>
</feature>
<dbReference type="EMBL" id="QOKY01000202">
    <property type="protein sequence ID" value="RMZ52716.1"/>
    <property type="molecule type" value="Genomic_DNA"/>
</dbReference>
<dbReference type="Pfam" id="PF02493">
    <property type="entry name" value="MORN"/>
    <property type="match status" value="3"/>
</dbReference>
<dbReference type="GO" id="GO:0005096">
    <property type="term" value="F:GTPase activator activity"/>
    <property type="evidence" value="ECO:0007669"/>
    <property type="project" value="UniProtKB-KW"/>
</dbReference>
<evidence type="ECO:0000256" key="4">
    <source>
        <dbReference type="ARBA" id="ARBA00022771"/>
    </source>
</evidence>
<dbReference type="InterPro" id="IPR038508">
    <property type="entry name" value="ArfGAP_dom_sf"/>
</dbReference>
<feature type="compositionally biased region" description="Gly residues" evidence="7">
    <location>
        <begin position="180"/>
        <end position="190"/>
    </location>
</feature>
<dbReference type="InterPro" id="IPR044519">
    <property type="entry name" value="ARF_GAP_AGD6/7"/>
</dbReference>
<evidence type="ECO:0000256" key="3">
    <source>
        <dbReference type="ARBA" id="ARBA00022737"/>
    </source>
</evidence>
<dbReference type="InterPro" id="IPR019165">
    <property type="entry name" value="Peptidase_M76_ATP23"/>
</dbReference>
<feature type="region of interest" description="Disordered" evidence="7">
    <location>
        <begin position="225"/>
        <end position="258"/>
    </location>
</feature>
<dbReference type="PRINTS" id="PR00405">
    <property type="entry name" value="REVINTRACTNG"/>
</dbReference>
<organism evidence="10 11">
    <name type="scientific">Auxenochlorella protothecoides</name>
    <name type="common">Green microalga</name>
    <name type="synonym">Chlorella protothecoides</name>
    <dbReference type="NCBI Taxonomy" id="3075"/>
    <lineage>
        <taxon>Eukaryota</taxon>
        <taxon>Viridiplantae</taxon>
        <taxon>Chlorophyta</taxon>
        <taxon>core chlorophytes</taxon>
        <taxon>Trebouxiophyceae</taxon>
        <taxon>Chlorellales</taxon>
        <taxon>Chlorellaceae</taxon>
        <taxon>Auxenochlorella</taxon>
    </lineage>
</organism>
<dbReference type="CDD" id="cd08830">
    <property type="entry name" value="ArfGap_ArfGap1"/>
    <property type="match status" value="1"/>
</dbReference>
<feature type="domain" description="Arf-GAP" evidence="9">
    <location>
        <begin position="4"/>
        <end position="113"/>
    </location>
</feature>
<keyword evidence="8" id="KW-0812">Transmembrane</keyword>
<feature type="compositionally biased region" description="Low complexity" evidence="7">
    <location>
        <begin position="776"/>
        <end position="793"/>
    </location>
</feature>
<evidence type="ECO:0000259" key="9">
    <source>
        <dbReference type="PROSITE" id="PS50115"/>
    </source>
</evidence>
<dbReference type="GO" id="GO:0016192">
    <property type="term" value="P:vesicle-mediated transport"/>
    <property type="evidence" value="ECO:0007669"/>
    <property type="project" value="InterPro"/>
</dbReference>
<keyword evidence="8" id="KW-1133">Transmembrane helix</keyword>
<dbReference type="Gene3D" id="2.20.110.10">
    <property type="entry name" value="Histone H3 K4-specific methyltransferase SET7/9 N-terminal domain"/>
    <property type="match status" value="1"/>
</dbReference>
<feature type="compositionally biased region" description="Low complexity" evidence="7">
    <location>
        <begin position="191"/>
        <end position="203"/>
    </location>
</feature>
<dbReference type="FunFam" id="1.10.220.150:FF:000014">
    <property type="entry name" value="ADP-ribosylation factor GTPase-activating protein"/>
    <property type="match status" value="1"/>
</dbReference>
<evidence type="ECO:0000313" key="11">
    <source>
        <dbReference type="Proteomes" id="UP000279271"/>
    </source>
</evidence>
<dbReference type="GO" id="GO:0016020">
    <property type="term" value="C:membrane"/>
    <property type="evidence" value="ECO:0007669"/>
    <property type="project" value="UniProtKB-ARBA"/>
</dbReference>
<evidence type="ECO:0000256" key="5">
    <source>
        <dbReference type="ARBA" id="ARBA00022833"/>
    </source>
</evidence>
<evidence type="ECO:0000256" key="1">
    <source>
        <dbReference type="ARBA" id="ARBA00022468"/>
    </source>
</evidence>
<evidence type="ECO:0000256" key="2">
    <source>
        <dbReference type="ARBA" id="ARBA00022723"/>
    </source>
</evidence>
<evidence type="ECO:0000256" key="7">
    <source>
        <dbReference type="SAM" id="MobiDB-lite"/>
    </source>
</evidence>
<reference evidence="11" key="1">
    <citation type="journal article" date="2018" name="Algal Res.">
        <title>Characterization of plant carbon substrate utilization by Auxenochlorella protothecoides.</title>
        <authorList>
            <person name="Vogler B.W."/>
            <person name="Starkenburg S.R."/>
            <person name="Sudasinghe N."/>
            <person name="Schambach J.Y."/>
            <person name="Rollin J.A."/>
            <person name="Pattathil S."/>
            <person name="Barry A.N."/>
        </authorList>
    </citation>
    <scope>NUCLEOTIDE SEQUENCE [LARGE SCALE GENOMIC DNA]</scope>
    <source>
        <strain evidence="11">UTEX 25</strain>
    </source>
</reference>
<keyword evidence="5" id="KW-0862">Zinc</keyword>
<dbReference type="InterPro" id="IPR003409">
    <property type="entry name" value="MORN"/>
</dbReference>
<evidence type="ECO:0000256" key="8">
    <source>
        <dbReference type="SAM" id="Phobius"/>
    </source>
</evidence>
<feature type="transmembrane region" description="Helical" evidence="8">
    <location>
        <begin position="739"/>
        <end position="759"/>
    </location>
</feature>
<dbReference type="PANTHER" id="PTHR47021">
    <property type="entry name" value="ADP-RIBOSYLATION FACTOR GTPASE-ACTIVATING PROTEIN AGD6-RELATED"/>
    <property type="match status" value="1"/>
</dbReference>
<dbReference type="AlphaFoldDB" id="A0A3M7KUC3"/>
<dbReference type="PROSITE" id="PS50115">
    <property type="entry name" value="ARFGAP"/>
    <property type="match status" value="1"/>
</dbReference>
<dbReference type="Pfam" id="PF01412">
    <property type="entry name" value="ArfGap"/>
    <property type="match status" value="1"/>
</dbReference>
<protein>
    <recommendedName>
        <fullName evidence="9">Arf-GAP domain-containing protein</fullName>
    </recommendedName>
</protein>
<dbReference type="SUPFAM" id="SSF57863">
    <property type="entry name" value="ArfGap/RecO-like zinc finger"/>
    <property type="match status" value="1"/>
</dbReference>